<protein>
    <submittedName>
        <fullName evidence="8">Uncharacterized protein</fullName>
    </submittedName>
</protein>
<dbReference type="Proteomes" id="UP001187531">
    <property type="component" value="Unassembled WGS sequence"/>
</dbReference>
<keyword evidence="9" id="KW-1185">Reference proteome</keyword>
<evidence type="ECO:0000256" key="3">
    <source>
        <dbReference type="ARBA" id="ARBA00022806"/>
    </source>
</evidence>
<keyword evidence="5" id="KW-0732">Signal</keyword>
<dbReference type="InterPro" id="IPR011545">
    <property type="entry name" value="DEAD/DEAH_box_helicase_dom"/>
</dbReference>
<dbReference type="PROSITE" id="PS00690">
    <property type="entry name" value="DEAH_ATP_HELICASE"/>
    <property type="match status" value="1"/>
</dbReference>
<dbReference type="GO" id="GO:0003678">
    <property type="term" value="F:DNA helicase activity"/>
    <property type="evidence" value="ECO:0007669"/>
    <property type="project" value="TreeGrafter"/>
</dbReference>
<dbReference type="GO" id="GO:0016787">
    <property type="term" value="F:hydrolase activity"/>
    <property type="evidence" value="ECO:0007669"/>
    <property type="project" value="UniProtKB-KW"/>
</dbReference>
<evidence type="ECO:0000259" key="6">
    <source>
        <dbReference type="PROSITE" id="PS51192"/>
    </source>
</evidence>
<sequence>MLVYFLLFTSPFRILYFCSFIDTAKVALNNVIVSASSKLGTRLQPPKYIHHKQDGAKKVVAEVQLSWPESLRFCGVDAQRKEAELKAAEEAVNYLKKMGIVGEDSKLIPSAIGKPEPSIKTHGGNEVLKKYGNPISAIDGIYNQVRAGLKDPYVAPVFEFTKDEGLPHFKCTLKLKWPEEVEFSETAPSKMESKTYVCKMAVDWLILKKAVHQKGFPFLCSKEELEAFNAEYNAGVPVLFPEPFVKEARNFLEAVKELEKFPQPVTAKMENQHVVLEPNEILDEELLPQRPREVNDLEDTTEAFNCINPFTGKPSSKPYTATTLTNREVALKMSLTNKWDTSFRPLILDVLHRNQVVIVSGHTGCGKSTQVPQMIFDAYIEAHHATECNIIVTEPRRLAAISLGEWVARERAESVGHSVGYIVRLDSAIPQEPGGIVYCTGGVLLRRLQFDPSLTGISHVIIDEVHERDITSDFLLILLKDVLKRNSNLRVILMSASADIQKLMKYFDAPHLNMGGVSHPVKEMFLEDLCHESTEKGIDLKLSHRGVGVDVDLVARVIQYVDAKEGPGAILCFLPGWGDIAQVRRKLSQIFVDEMKYWIQPLHSRLSVGEQHRIFDAAPADVRKIVLSTNIAETSLTVPDVVYVIDPGFMKQLAFHAEMNTSVMETQWIAKSNALQRKGRAGRVQQGVVYRLYSRSQYEALPDYQTPEMLRTSLDRMILDLKAYDETLKAEIFLATALEPPRKEAIQAALKELISIKALNEDESLTPLGRRLLPIPLPPRLAKAVVYSVIMG</sequence>
<dbReference type="GO" id="GO:0005634">
    <property type="term" value="C:nucleus"/>
    <property type="evidence" value="ECO:0007669"/>
    <property type="project" value="TreeGrafter"/>
</dbReference>
<dbReference type="AlphaFoldDB" id="A0AA88I915"/>
<dbReference type="InterPro" id="IPR027417">
    <property type="entry name" value="P-loop_NTPase"/>
</dbReference>
<dbReference type="InterPro" id="IPR001650">
    <property type="entry name" value="Helicase_C-like"/>
</dbReference>
<dbReference type="Pfam" id="PF00270">
    <property type="entry name" value="DEAD"/>
    <property type="match status" value="1"/>
</dbReference>
<evidence type="ECO:0000256" key="5">
    <source>
        <dbReference type="SAM" id="SignalP"/>
    </source>
</evidence>
<comment type="caution">
    <text evidence="8">The sequence shown here is derived from an EMBL/GenBank/DDBJ whole genome shotgun (WGS) entry which is preliminary data.</text>
</comment>
<gene>
    <name evidence="8" type="ORF">QYM36_002445</name>
</gene>
<accession>A0AA88I915</accession>
<evidence type="ECO:0000256" key="1">
    <source>
        <dbReference type="ARBA" id="ARBA00022741"/>
    </source>
</evidence>
<dbReference type="CDD" id="cd17917">
    <property type="entry name" value="DEXHc_RHA-like"/>
    <property type="match status" value="1"/>
</dbReference>
<dbReference type="InterPro" id="IPR014001">
    <property type="entry name" value="Helicase_ATP-bd"/>
</dbReference>
<feature type="domain" description="Helicase ATP-binding" evidence="6">
    <location>
        <begin position="348"/>
        <end position="516"/>
    </location>
</feature>
<dbReference type="SMART" id="SM00487">
    <property type="entry name" value="DEXDc"/>
    <property type="match status" value="1"/>
</dbReference>
<keyword evidence="3" id="KW-0347">Helicase</keyword>
<dbReference type="EMBL" id="JAVRJZ010000004">
    <property type="protein sequence ID" value="KAK2724100.1"/>
    <property type="molecule type" value="Genomic_DNA"/>
</dbReference>
<keyword evidence="4" id="KW-0067">ATP-binding</keyword>
<feature type="domain" description="Helicase C-terminal" evidence="7">
    <location>
        <begin position="556"/>
        <end position="725"/>
    </location>
</feature>
<dbReference type="GO" id="GO:0002151">
    <property type="term" value="F:G-quadruplex RNA binding"/>
    <property type="evidence" value="ECO:0007669"/>
    <property type="project" value="TreeGrafter"/>
</dbReference>
<dbReference type="Pfam" id="PF00271">
    <property type="entry name" value="Helicase_C"/>
    <property type="match status" value="1"/>
</dbReference>
<feature type="signal peptide" evidence="5">
    <location>
        <begin position="1"/>
        <end position="17"/>
    </location>
</feature>
<dbReference type="SMART" id="SM00490">
    <property type="entry name" value="HELICc"/>
    <property type="match status" value="1"/>
</dbReference>
<keyword evidence="1" id="KW-0547">Nucleotide-binding</keyword>
<dbReference type="Gene3D" id="3.40.50.300">
    <property type="entry name" value="P-loop containing nucleotide triphosphate hydrolases"/>
    <property type="match status" value="2"/>
</dbReference>
<feature type="chain" id="PRO_5041693750" evidence="5">
    <location>
        <begin position="18"/>
        <end position="792"/>
    </location>
</feature>
<name>A0AA88I915_ARTSF</name>
<dbReference type="GO" id="GO:0003724">
    <property type="term" value="F:RNA helicase activity"/>
    <property type="evidence" value="ECO:0007669"/>
    <property type="project" value="TreeGrafter"/>
</dbReference>
<dbReference type="PROSITE" id="PS51194">
    <property type="entry name" value="HELICASE_CTER"/>
    <property type="match status" value="1"/>
</dbReference>
<dbReference type="InterPro" id="IPR048333">
    <property type="entry name" value="HA2_WH"/>
</dbReference>
<dbReference type="PANTHER" id="PTHR18934:SF257">
    <property type="entry name" value="ATP-DEPENDENT RNA HELICASE DHX30"/>
    <property type="match status" value="1"/>
</dbReference>
<feature type="non-terminal residue" evidence="8">
    <location>
        <position position="1"/>
    </location>
</feature>
<dbReference type="InterPro" id="IPR002464">
    <property type="entry name" value="DNA/RNA_helicase_DEAH_CS"/>
</dbReference>
<dbReference type="GO" id="GO:0005524">
    <property type="term" value="F:ATP binding"/>
    <property type="evidence" value="ECO:0007669"/>
    <property type="project" value="UniProtKB-KW"/>
</dbReference>
<keyword evidence="2" id="KW-0378">Hydrolase</keyword>
<dbReference type="CDD" id="cd18791">
    <property type="entry name" value="SF2_C_RHA"/>
    <property type="match status" value="1"/>
</dbReference>
<evidence type="ECO:0000256" key="2">
    <source>
        <dbReference type="ARBA" id="ARBA00022801"/>
    </source>
</evidence>
<reference evidence="8" key="1">
    <citation type="submission" date="2023-07" db="EMBL/GenBank/DDBJ databases">
        <title>Chromosome-level genome assembly of Artemia franciscana.</title>
        <authorList>
            <person name="Jo E."/>
        </authorList>
    </citation>
    <scope>NUCLEOTIDE SEQUENCE</scope>
    <source>
        <tissue evidence="8">Whole body</tissue>
    </source>
</reference>
<evidence type="ECO:0000313" key="8">
    <source>
        <dbReference type="EMBL" id="KAK2724100.1"/>
    </source>
</evidence>
<dbReference type="GO" id="GO:0005737">
    <property type="term" value="C:cytoplasm"/>
    <property type="evidence" value="ECO:0007669"/>
    <property type="project" value="TreeGrafter"/>
</dbReference>
<evidence type="ECO:0000259" key="7">
    <source>
        <dbReference type="PROSITE" id="PS51194"/>
    </source>
</evidence>
<dbReference type="Pfam" id="PF04408">
    <property type="entry name" value="WHD_HA2"/>
    <property type="match status" value="1"/>
</dbReference>
<evidence type="ECO:0000256" key="4">
    <source>
        <dbReference type="ARBA" id="ARBA00022840"/>
    </source>
</evidence>
<organism evidence="8 9">
    <name type="scientific">Artemia franciscana</name>
    <name type="common">Brine shrimp</name>
    <name type="synonym">Artemia sanfranciscana</name>
    <dbReference type="NCBI Taxonomy" id="6661"/>
    <lineage>
        <taxon>Eukaryota</taxon>
        <taxon>Metazoa</taxon>
        <taxon>Ecdysozoa</taxon>
        <taxon>Arthropoda</taxon>
        <taxon>Crustacea</taxon>
        <taxon>Branchiopoda</taxon>
        <taxon>Anostraca</taxon>
        <taxon>Artemiidae</taxon>
        <taxon>Artemia</taxon>
    </lineage>
</organism>
<proteinExistence type="predicted"/>
<dbReference type="SUPFAM" id="SSF52540">
    <property type="entry name" value="P-loop containing nucleoside triphosphate hydrolases"/>
    <property type="match status" value="1"/>
</dbReference>
<dbReference type="Gene3D" id="1.20.120.1080">
    <property type="match status" value="1"/>
</dbReference>
<dbReference type="Gene3D" id="3.30.160.20">
    <property type="match status" value="2"/>
</dbReference>
<dbReference type="PROSITE" id="PS51192">
    <property type="entry name" value="HELICASE_ATP_BIND_1"/>
    <property type="match status" value="1"/>
</dbReference>
<evidence type="ECO:0000313" key="9">
    <source>
        <dbReference type="Proteomes" id="UP001187531"/>
    </source>
</evidence>
<dbReference type="PANTHER" id="PTHR18934">
    <property type="entry name" value="ATP-DEPENDENT RNA HELICASE"/>
    <property type="match status" value="1"/>
</dbReference>